<dbReference type="AlphaFoldDB" id="A0A9P8LGI2"/>
<protein>
    <submittedName>
        <fullName evidence="2">Uncharacterized protein</fullName>
    </submittedName>
</protein>
<name>A0A9P8LGI2_9PEZI</name>
<comment type="caution">
    <text evidence="2">The sequence shown here is derived from an EMBL/GenBank/DDBJ whole genome shotgun (WGS) entry which is preliminary data.</text>
</comment>
<feature type="region of interest" description="Disordered" evidence="1">
    <location>
        <begin position="147"/>
        <end position="169"/>
    </location>
</feature>
<organism evidence="2 3">
    <name type="scientific">Trichoglossum hirsutum</name>
    <dbReference type="NCBI Taxonomy" id="265104"/>
    <lineage>
        <taxon>Eukaryota</taxon>
        <taxon>Fungi</taxon>
        <taxon>Dikarya</taxon>
        <taxon>Ascomycota</taxon>
        <taxon>Pezizomycotina</taxon>
        <taxon>Geoglossomycetes</taxon>
        <taxon>Geoglossales</taxon>
        <taxon>Geoglossaceae</taxon>
        <taxon>Trichoglossum</taxon>
    </lineage>
</organism>
<sequence>MSASPIGLASSSIAGIEFLIKTYTRLLDIDRAEDQYNVRRVQILTQRARFSSWQKRIQQLGVIPDLPEKALLQEILLSSLKEFDKLQRFEKSIGLSSTESKRPSISQRLKFEFVKGDQLKEVLENLTILNDSLWGLLPQLELSAKQYSQRSNRPEEDPHAEQIETVDGSSQICSPLDSLNTIEPTFRNLVAACEGALQAISTLSEDLREQYLSFKLWAHAISASNGYEIFTSFPKNGRYPEEPDLVSVHFQAISHLIWILSELSPSPAVAMFICF</sequence>
<evidence type="ECO:0000313" key="2">
    <source>
        <dbReference type="EMBL" id="KAH0565086.1"/>
    </source>
</evidence>
<gene>
    <name evidence="2" type="ORF">GP486_001526</name>
</gene>
<accession>A0A9P8LGI2</accession>
<feature type="compositionally biased region" description="Basic and acidic residues" evidence="1">
    <location>
        <begin position="152"/>
        <end position="162"/>
    </location>
</feature>
<evidence type="ECO:0000313" key="3">
    <source>
        <dbReference type="Proteomes" id="UP000750711"/>
    </source>
</evidence>
<evidence type="ECO:0000256" key="1">
    <source>
        <dbReference type="SAM" id="MobiDB-lite"/>
    </source>
</evidence>
<proteinExistence type="predicted"/>
<keyword evidence="3" id="KW-1185">Reference proteome</keyword>
<reference evidence="2" key="1">
    <citation type="submission" date="2021-03" db="EMBL/GenBank/DDBJ databases">
        <title>Comparative genomics and phylogenomic investigation of the class Geoglossomycetes provide insights into ecological specialization and systematics.</title>
        <authorList>
            <person name="Melie T."/>
            <person name="Pirro S."/>
            <person name="Miller A.N."/>
            <person name="Quandt A."/>
        </authorList>
    </citation>
    <scope>NUCLEOTIDE SEQUENCE</scope>
    <source>
        <strain evidence="2">CAQ_001_2017</strain>
    </source>
</reference>
<dbReference type="EMBL" id="JAGHQM010000138">
    <property type="protein sequence ID" value="KAH0565086.1"/>
    <property type="molecule type" value="Genomic_DNA"/>
</dbReference>
<dbReference type="Proteomes" id="UP000750711">
    <property type="component" value="Unassembled WGS sequence"/>
</dbReference>